<dbReference type="EMBL" id="MW147233">
    <property type="protein sequence ID" value="QQK56291.1"/>
    <property type="molecule type" value="Genomic_DNA"/>
</dbReference>
<keyword evidence="3 8" id="KW-0934">Plastid</keyword>
<comment type="function">
    <text evidence="1 6">Probable ATPase of unknown function. Its presence in a non-photosynthetic plant (Epifagus virginiana) and experiments in tobacco indicate that it has an essential function which is probably not related to photosynthesis.</text>
</comment>
<feature type="binding site" evidence="6">
    <location>
        <begin position="1551"/>
        <end position="1558"/>
    </location>
    <ligand>
        <name>ATP</name>
        <dbReference type="ChEBI" id="CHEBI:30616"/>
    </ligand>
</feature>
<evidence type="ECO:0000256" key="2">
    <source>
        <dbReference type="ARBA" id="ARBA00009361"/>
    </source>
</evidence>
<dbReference type="InterPro" id="IPR003959">
    <property type="entry name" value="ATPase_AAA_core"/>
</dbReference>
<organism evidence="8">
    <name type="scientific">Rhodobryum laxelimbatum</name>
    <dbReference type="NCBI Taxonomy" id="576390"/>
    <lineage>
        <taxon>Eukaryota</taxon>
        <taxon>Viridiplantae</taxon>
        <taxon>Streptophyta</taxon>
        <taxon>Embryophyta</taxon>
        <taxon>Bryophyta</taxon>
        <taxon>Bryophytina</taxon>
        <taxon>Bryopsida</taxon>
        <taxon>Bryidae</taxon>
        <taxon>Bryanae</taxon>
        <taxon>Bryales</taxon>
        <taxon>Bryaceae</taxon>
        <taxon>Rhodobryum</taxon>
    </lineage>
</organism>
<dbReference type="InterPro" id="IPR027417">
    <property type="entry name" value="P-loop_NTPase"/>
</dbReference>
<dbReference type="PANTHER" id="PTHR33078:SF100">
    <property type="entry name" value="PROTEIN YCF2"/>
    <property type="match status" value="1"/>
</dbReference>
<protein>
    <recommendedName>
        <fullName evidence="6">Protein Ycf2</fullName>
    </recommendedName>
</protein>
<proteinExistence type="inferred from homology"/>
<evidence type="ECO:0000313" key="8">
    <source>
        <dbReference type="EMBL" id="QQK56291.1"/>
    </source>
</evidence>
<dbReference type="GeneID" id="67133930"/>
<comment type="subcellular location">
    <subcellularLocation>
        <location evidence="6">Plastid</location>
        <location evidence="6">Chloroplast stroma</location>
    </subcellularLocation>
</comment>
<accession>A0A7T6YA01</accession>
<dbReference type="HAMAP" id="MF_01330">
    <property type="entry name" value="Ycf2"/>
    <property type="match status" value="1"/>
</dbReference>
<evidence type="ECO:0000256" key="1">
    <source>
        <dbReference type="ARBA" id="ARBA00002329"/>
    </source>
</evidence>
<dbReference type="SUPFAM" id="SSF52540">
    <property type="entry name" value="P-loop containing nucleoside triphosphate hydrolases"/>
    <property type="match status" value="1"/>
</dbReference>
<dbReference type="Pfam" id="PF00004">
    <property type="entry name" value="AAA"/>
    <property type="match status" value="1"/>
</dbReference>
<dbReference type="InterPro" id="IPR008543">
    <property type="entry name" value="Uncharacterised_Ycf2"/>
</dbReference>
<dbReference type="CDD" id="cd19505">
    <property type="entry name" value="RecA-like_Ycf2"/>
    <property type="match status" value="1"/>
</dbReference>
<dbReference type="GO" id="GO:0005524">
    <property type="term" value="F:ATP binding"/>
    <property type="evidence" value="ECO:0007669"/>
    <property type="project" value="UniProtKB-KW"/>
</dbReference>
<keyword evidence="8" id="KW-0150">Chloroplast</keyword>
<dbReference type="GO" id="GO:0016887">
    <property type="term" value="F:ATP hydrolysis activity"/>
    <property type="evidence" value="ECO:0007669"/>
    <property type="project" value="InterPro"/>
</dbReference>
<dbReference type="Gene3D" id="3.40.50.300">
    <property type="entry name" value="P-loop containing nucleotide triphosphate hydrolases"/>
    <property type="match status" value="1"/>
</dbReference>
<evidence type="ECO:0000256" key="4">
    <source>
        <dbReference type="ARBA" id="ARBA00022741"/>
    </source>
</evidence>
<geneLocation type="chloroplast" evidence="8"/>
<keyword evidence="5 6" id="KW-0067">ATP-binding</keyword>
<evidence type="ECO:0000256" key="5">
    <source>
        <dbReference type="ARBA" id="ARBA00022840"/>
    </source>
</evidence>
<dbReference type="GO" id="GO:0009570">
    <property type="term" value="C:chloroplast stroma"/>
    <property type="evidence" value="ECO:0007669"/>
    <property type="project" value="UniProtKB-SubCell"/>
</dbReference>
<evidence type="ECO:0000256" key="6">
    <source>
        <dbReference type="HAMAP-Rule" id="MF_01330"/>
    </source>
</evidence>
<comment type="similarity">
    <text evidence="2 6">Belongs to the Ycf2 family.</text>
</comment>
<reference evidence="8" key="1">
    <citation type="submission" date="2020-10" db="EMBL/GenBank/DDBJ databases">
        <title>Complete Plastome Genome Sequences of Rhodobryum laxelimbatum in the Order Bryales.</title>
        <authorList>
            <person name="Shi S."/>
        </authorList>
    </citation>
    <scope>NUCLEOTIDE SEQUENCE</scope>
</reference>
<dbReference type="PANTHER" id="PTHR33078">
    <property type="entry name" value="PROTEIN YCF2-RELATED"/>
    <property type="match status" value="1"/>
</dbReference>
<keyword evidence="4 6" id="KW-0547">Nucleotide-binding</keyword>
<evidence type="ECO:0000256" key="3">
    <source>
        <dbReference type="ARBA" id="ARBA00022640"/>
    </source>
</evidence>
<dbReference type="Gene3D" id="1.10.8.60">
    <property type="match status" value="1"/>
</dbReference>
<sequence length="2281" mass="275563">MKQELSKNKYLFKRLKLEEVKNPQYFFEILAESNSVKFLIKVFLNKENFIKFFDFRIISSSILRDLNGSKISKSSIFNTFLLLILSISLYRLSNKNIIEKKYLSLVKIVSGQIDYYKYKEKDLKETFNKKNISIFTRQSLSKNFDLKKKKKYSIIETNLKKKLYFIPAYNKILIENSEWWKLWIIKEILPSWKISSNLIKKIDNLLEKKNINDLKYFFKFYITNILCQNYDWEKKFDSLFVGNSKKKDLESIKDKEVLEDTLVLQIFSAFCEKLIFEVENPLKLNNFNSTIIDLDNNSNKNFKLFFSIPTYYKKKIDIKQFYLIKNNLIQTLKFWGEVDPIIAKSYILIKKKGWFFFNTYAEFYIWQLYKKGLFEYKNNLNEIEVDNNKLDIKLFKLKLLYDKKNLKMDKNLSKILYQISRYILFEMKNSNKVINNYEIIDQNLKLRKKEKPKLKKSLNRIETNFNFIESNTFFFKWLLDKKRLNNKNIKQTITLINWNILFFNKCKKNIIKSNLFFLKNKQNLELSYNTFSNILSIDELSIASFITRKYRKKFRGIKKQENIFFRYFPKPDNSRLVFLWKLKKNYKNLNSFIFLDYAYKIIYKKKNNIKKLISLVECKSSKNIFYLLWFFIYKYMSIANYNQNLKYNKILLFQKNYFVNLAILLNNLNLLLIKYNLYYTKIINSTLDYQNKKNSKLKKKLLITKIISEKINKKNSILIKNDLKTKLKIHNIFSKFYSEITNNYKLIFNKFYKNLINFSKNLFLINKLFYYRKKTKLKKITKVIVNQTLLNWKKKRKTYSFLTTRKKNKYIYYNFHQSILIDEKKISKNAFKFFTEKQKKLLFFSNKINFLNRKNLIIQWSTKLNKKTIYIFYTTFLPVFQEKINKISKKLIFSLETTNNKKKIRNFFLNKNILLEQITFNIYSELNTDFYFNKILINNFLINYFNNNNQIYTKIFNNIFFPPIWQNKKIYFGSIKMPNKVLLNSSFSKSDTLKLLNFLYYSNLSYKKDLNFYSKKKNNNNLMYKQLIKSIAIEKKILSKKQLTFFYKKLNKNLNLESQIYKTFLLKDLKKFNSRKLIFLKKFDLNKLFDFLIKFDPSFYEKKKNSKEFYLNRNTIGQDIEKKKKVYQINDFENSLLSEFFSKIENQNNQIISWTNKLFIINSNSKNNLINIILDKDINNNINFNNEKKIYILSSFSINSIKLISRTEIHKFKKSLKWDLFEKYIIWFFTFKWWKYFKNINLNLFLELLLNINDKFNYILPNILQNKKKKLEYLFKNVLFNLINKIIGNSFEIWNLRLLKQIHKQPLNQQIIRPSFSLKFVIEWDKQYIATISFSIFIYFLLQKYFSSLLGSDYFELWKYFEIIQSLIDSSHGRYLDNLMHNNSVQFTKAENLLMHFFRNLKHYIKNIKFYLFTKKKINKLLINNKGLDLSRRERKLLVQSLITNKSLEQYRSELDSNSNSISFQFDNTIVKQYKLKNYLENLTENYQKNLVNYPFHQFYLAENLVFLSLWQKTTSLHSLWKINTLKSTLYKKPVPLELRLFSSKGILLIGSLEIGRSYLVKNMAANSFVPLIKISINKLLYNKPDILTDSWMNILMESLRRLNLILGLAKKLSPCIVWMPNIHELNVNRSTQNVESDPTFLLGIFLKYFRTGFDKKNTHNIIIVGSTHFPKKVDPALISPNRLDRLINIRMFNVLQRQKKISILLYNKHSEYFYSKNKKLSINEFGYRTIGYNARDLAGLINEILLINLSQNKFIIEKNIIRLAFHRQALGSTYINNKMNCTQNYGILFYKVGKVIVQNLFMKNSSKNPLYFGNDLWKKKFYYLSKWYLEPSNFGSTIKEFIILPHILGCLAGLAARDSWFISKNKPDNLISLDKYAENDFYLACNILESLLKEFSWLEIFEEESINKKKNFNFQFQSKNPLHMIKKGLFSIIDENAKNTLMNKSLNQKFSYKKELYQLTSNITWAPKISRLNFVRTSLFNWIDRPNELKITYNFDFSKKKEFNGSQKNSQFFEIIQNKTKEQLPYERVLSRIRRRNVQQLEFQLENILLEEQFGILGFSRSFTEYRIESRLSNNPMLFIGGRFLWDPTGLLFRNHHFIFSRQNLFMDEEMLRRLYVTYGARREREKSRSSQKIKQFFLHRGYGRDSINDFSINWWNQLPFIEKNSFENFKRIEKIGVQLKRPQVFTPVYLYQRWLIENPLENMTRFELLNNQQRWLKINNLLFNDSFIYSTLLEIYKYLLKFFLLHQTLLNEMTKILLKNKWLFQNEIDYFINKLNKIN</sequence>
<gene>
    <name evidence="6 8" type="primary">ycf2</name>
</gene>
<evidence type="ECO:0000259" key="7">
    <source>
        <dbReference type="Pfam" id="PF00004"/>
    </source>
</evidence>
<dbReference type="RefSeq" id="YP_010139993.1">
    <property type="nucleotide sequence ID" value="NC_056918.1"/>
</dbReference>
<name>A0A7T6YA01_9BRYO</name>
<feature type="domain" description="ATPase AAA-type core" evidence="7">
    <location>
        <begin position="1547"/>
        <end position="1691"/>
    </location>
</feature>